<feature type="compositionally biased region" description="Basic and acidic residues" evidence="1">
    <location>
        <begin position="21"/>
        <end position="34"/>
    </location>
</feature>
<proteinExistence type="predicted"/>
<keyword evidence="3" id="KW-1185">Reference proteome</keyword>
<feature type="region of interest" description="Disordered" evidence="1">
    <location>
        <begin position="1"/>
        <end position="41"/>
    </location>
</feature>
<name>A0AAD9F3C8_DISEL</name>
<protein>
    <submittedName>
        <fullName evidence="2">Dynein heavy chain 11 axonemal</fullName>
    </submittedName>
</protein>
<sequence>TDGGVLMKNHYDGHSNMNQMSERRAAAERRDNYSRRWAKTTPQSVIWQPPCGDALQGMVA</sequence>
<feature type="non-terminal residue" evidence="2">
    <location>
        <position position="1"/>
    </location>
</feature>
<comment type="caution">
    <text evidence="2">The sequence shown here is derived from an EMBL/GenBank/DDBJ whole genome shotgun (WGS) entry which is preliminary data.</text>
</comment>
<dbReference type="EMBL" id="JASDAP010000015">
    <property type="protein sequence ID" value="KAK1891288.1"/>
    <property type="molecule type" value="Genomic_DNA"/>
</dbReference>
<evidence type="ECO:0000313" key="3">
    <source>
        <dbReference type="Proteomes" id="UP001228049"/>
    </source>
</evidence>
<reference evidence="2" key="1">
    <citation type="submission" date="2023-04" db="EMBL/GenBank/DDBJ databases">
        <title>Chromosome-level genome of Chaenocephalus aceratus.</title>
        <authorList>
            <person name="Park H."/>
        </authorList>
    </citation>
    <scope>NUCLEOTIDE SEQUENCE</scope>
    <source>
        <strain evidence="2">DE</strain>
        <tissue evidence="2">Muscle</tissue>
    </source>
</reference>
<feature type="non-terminal residue" evidence="2">
    <location>
        <position position="60"/>
    </location>
</feature>
<evidence type="ECO:0000313" key="2">
    <source>
        <dbReference type="EMBL" id="KAK1891288.1"/>
    </source>
</evidence>
<accession>A0AAD9F3C8</accession>
<dbReference type="Proteomes" id="UP001228049">
    <property type="component" value="Unassembled WGS sequence"/>
</dbReference>
<dbReference type="AlphaFoldDB" id="A0AAD9F3C8"/>
<organism evidence="2 3">
    <name type="scientific">Dissostichus eleginoides</name>
    <name type="common">Patagonian toothfish</name>
    <name type="synonym">Dissostichus amissus</name>
    <dbReference type="NCBI Taxonomy" id="100907"/>
    <lineage>
        <taxon>Eukaryota</taxon>
        <taxon>Metazoa</taxon>
        <taxon>Chordata</taxon>
        <taxon>Craniata</taxon>
        <taxon>Vertebrata</taxon>
        <taxon>Euteleostomi</taxon>
        <taxon>Actinopterygii</taxon>
        <taxon>Neopterygii</taxon>
        <taxon>Teleostei</taxon>
        <taxon>Neoteleostei</taxon>
        <taxon>Acanthomorphata</taxon>
        <taxon>Eupercaria</taxon>
        <taxon>Perciformes</taxon>
        <taxon>Notothenioidei</taxon>
        <taxon>Nototheniidae</taxon>
        <taxon>Dissostichus</taxon>
    </lineage>
</organism>
<evidence type="ECO:0000256" key="1">
    <source>
        <dbReference type="SAM" id="MobiDB-lite"/>
    </source>
</evidence>
<gene>
    <name evidence="2" type="ORF">KUDE01_010116</name>
</gene>